<protein>
    <recommendedName>
        <fullName evidence="4">Carboxylesterase type B domain-containing protein</fullName>
    </recommendedName>
</protein>
<evidence type="ECO:0000259" key="4">
    <source>
        <dbReference type="Pfam" id="PF00135"/>
    </source>
</evidence>
<evidence type="ECO:0000256" key="1">
    <source>
        <dbReference type="ARBA" id="ARBA00005964"/>
    </source>
</evidence>
<comment type="caution">
    <text evidence="5">The sequence shown here is derived from an EMBL/GenBank/DDBJ whole genome shotgun (WGS) entry which is preliminary data.</text>
</comment>
<name>A0A8J2L140_9HEXA</name>
<dbReference type="EMBL" id="CAJVCH010292891">
    <property type="protein sequence ID" value="CAG7785284.1"/>
    <property type="molecule type" value="Genomic_DNA"/>
</dbReference>
<keyword evidence="6" id="KW-1185">Reference proteome</keyword>
<feature type="domain" description="Carboxylesterase type B" evidence="4">
    <location>
        <begin position="7"/>
        <end position="229"/>
    </location>
</feature>
<dbReference type="OrthoDB" id="3200163at2759"/>
<dbReference type="Proteomes" id="UP000708208">
    <property type="component" value="Unassembled WGS sequence"/>
</dbReference>
<feature type="chain" id="PRO_5035211403" description="Carboxylesterase type B domain-containing protein" evidence="3">
    <location>
        <begin position="19"/>
        <end position="234"/>
    </location>
</feature>
<proteinExistence type="inferred from homology"/>
<evidence type="ECO:0000313" key="5">
    <source>
        <dbReference type="EMBL" id="CAG7785284.1"/>
    </source>
</evidence>
<dbReference type="InterPro" id="IPR051093">
    <property type="entry name" value="Neuroligin/BSAL"/>
</dbReference>
<organism evidence="5 6">
    <name type="scientific">Allacma fusca</name>
    <dbReference type="NCBI Taxonomy" id="39272"/>
    <lineage>
        <taxon>Eukaryota</taxon>
        <taxon>Metazoa</taxon>
        <taxon>Ecdysozoa</taxon>
        <taxon>Arthropoda</taxon>
        <taxon>Hexapoda</taxon>
        <taxon>Collembola</taxon>
        <taxon>Symphypleona</taxon>
        <taxon>Sminthuridae</taxon>
        <taxon>Allacma</taxon>
    </lineage>
</organism>
<accession>A0A8J2L140</accession>
<keyword evidence="3" id="KW-0732">Signal</keyword>
<sequence length="234" mass="26157">MSLRGLLFHRVILMSGSALSPWAHASAMATSSSVAMASSASTAATISLTNGKDVAKRFAQRVKCPSAPPSSMLECLRQIPLQFYVESELWSTFGPSEDGVIIEEGFRESLLRDRLSRYPLLFGVTKAEMLPYISDHDASYGLETEKRREVLKQFVEKFFSVHRNEILAAAIHEYTDWERPVQHPISVRDETLDALGDAQVVAPLIKAADLHSQSNAKSYFYVFEYQSKVSDYAQ</sequence>
<gene>
    <name evidence="5" type="ORF">AFUS01_LOCUS23916</name>
</gene>
<dbReference type="PANTHER" id="PTHR43903">
    <property type="entry name" value="NEUROLIGIN"/>
    <property type="match status" value="1"/>
</dbReference>
<dbReference type="Pfam" id="PF00135">
    <property type="entry name" value="COesterase"/>
    <property type="match status" value="1"/>
</dbReference>
<evidence type="ECO:0000256" key="3">
    <source>
        <dbReference type="SAM" id="SignalP"/>
    </source>
</evidence>
<dbReference type="AlphaFoldDB" id="A0A8J2L140"/>
<keyword evidence="2" id="KW-0325">Glycoprotein</keyword>
<comment type="similarity">
    <text evidence="1">Belongs to the type-B carboxylesterase/lipase family.</text>
</comment>
<evidence type="ECO:0000256" key="2">
    <source>
        <dbReference type="ARBA" id="ARBA00023180"/>
    </source>
</evidence>
<dbReference type="InterPro" id="IPR002018">
    <property type="entry name" value="CarbesteraseB"/>
</dbReference>
<feature type="non-terminal residue" evidence="5">
    <location>
        <position position="1"/>
    </location>
</feature>
<evidence type="ECO:0000313" key="6">
    <source>
        <dbReference type="Proteomes" id="UP000708208"/>
    </source>
</evidence>
<reference evidence="5" key="1">
    <citation type="submission" date="2021-06" db="EMBL/GenBank/DDBJ databases">
        <authorList>
            <person name="Hodson N. C."/>
            <person name="Mongue J. A."/>
            <person name="Jaron S. K."/>
        </authorList>
    </citation>
    <scope>NUCLEOTIDE SEQUENCE</scope>
</reference>
<feature type="signal peptide" evidence="3">
    <location>
        <begin position="1"/>
        <end position="18"/>
    </location>
</feature>